<feature type="region of interest" description="Disordered" evidence="1">
    <location>
        <begin position="46"/>
        <end position="89"/>
    </location>
</feature>
<feature type="region of interest" description="Disordered" evidence="1">
    <location>
        <begin position="1"/>
        <end position="27"/>
    </location>
</feature>
<protein>
    <submittedName>
        <fullName evidence="2">Uncharacterized protein</fullName>
    </submittedName>
</protein>
<organism evidence="2 3">
    <name type="scientific">Dissostichus mawsoni</name>
    <name type="common">Antarctic cod</name>
    <dbReference type="NCBI Taxonomy" id="36200"/>
    <lineage>
        <taxon>Eukaryota</taxon>
        <taxon>Metazoa</taxon>
        <taxon>Chordata</taxon>
        <taxon>Craniata</taxon>
        <taxon>Vertebrata</taxon>
        <taxon>Euteleostomi</taxon>
        <taxon>Actinopterygii</taxon>
        <taxon>Neopterygii</taxon>
        <taxon>Teleostei</taxon>
        <taxon>Neoteleostei</taxon>
        <taxon>Acanthomorphata</taxon>
        <taxon>Eupercaria</taxon>
        <taxon>Perciformes</taxon>
        <taxon>Notothenioidei</taxon>
        <taxon>Nototheniidae</taxon>
        <taxon>Dissostichus</taxon>
    </lineage>
</organism>
<accession>A0A7J5YMX0</accession>
<feature type="compositionally biased region" description="Basic and acidic residues" evidence="1">
    <location>
        <begin position="46"/>
        <end position="58"/>
    </location>
</feature>
<evidence type="ECO:0000313" key="2">
    <source>
        <dbReference type="EMBL" id="KAF3850730.1"/>
    </source>
</evidence>
<dbReference type="Proteomes" id="UP000518266">
    <property type="component" value="Unassembled WGS sequence"/>
</dbReference>
<proteinExistence type="predicted"/>
<gene>
    <name evidence="2" type="ORF">F7725_012502</name>
</gene>
<reference evidence="2 3" key="1">
    <citation type="submission" date="2020-03" db="EMBL/GenBank/DDBJ databases">
        <title>Dissostichus mawsoni Genome sequencing and assembly.</title>
        <authorList>
            <person name="Park H."/>
        </authorList>
    </citation>
    <scope>NUCLEOTIDE SEQUENCE [LARGE SCALE GENOMIC DNA]</scope>
    <source>
        <strain evidence="2">DM0001</strain>
        <tissue evidence="2">Muscle</tissue>
    </source>
</reference>
<name>A0A7J5YMX0_DISMA</name>
<evidence type="ECO:0000313" key="3">
    <source>
        <dbReference type="Proteomes" id="UP000518266"/>
    </source>
</evidence>
<comment type="caution">
    <text evidence="2">The sequence shown here is derived from an EMBL/GenBank/DDBJ whole genome shotgun (WGS) entry which is preliminary data.</text>
</comment>
<dbReference type="EMBL" id="JAAKFY010000010">
    <property type="protein sequence ID" value="KAF3850730.1"/>
    <property type="molecule type" value="Genomic_DNA"/>
</dbReference>
<evidence type="ECO:0000256" key="1">
    <source>
        <dbReference type="SAM" id="MobiDB-lite"/>
    </source>
</evidence>
<dbReference type="AlphaFoldDB" id="A0A7J5YMX0"/>
<feature type="non-terminal residue" evidence="2">
    <location>
        <position position="1"/>
    </location>
</feature>
<sequence>MFPDNREASQGPKVGLTGAPQRPPLLPSVAVASEKEGLLFRRRFRSSREVRGEKKSDSQRSLGELQSEENAEEFSRQKSSDPAVHRTNK</sequence>
<keyword evidence="3" id="KW-1185">Reference proteome</keyword>